<feature type="coiled-coil region" evidence="1">
    <location>
        <begin position="137"/>
        <end position="187"/>
    </location>
</feature>
<evidence type="ECO:0000256" key="1">
    <source>
        <dbReference type="SAM" id="Coils"/>
    </source>
</evidence>
<accession>A0A4S4KR29</accession>
<feature type="compositionally biased region" description="Low complexity" evidence="2">
    <location>
        <begin position="306"/>
        <end position="321"/>
    </location>
</feature>
<keyword evidence="4" id="KW-1185">Reference proteome</keyword>
<dbReference type="Proteomes" id="UP000309038">
    <property type="component" value="Unassembled WGS sequence"/>
</dbReference>
<feature type="compositionally biased region" description="Basic residues" evidence="2">
    <location>
        <begin position="24"/>
        <end position="33"/>
    </location>
</feature>
<dbReference type="AlphaFoldDB" id="A0A4S4KR29"/>
<keyword evidence="1" id="KW-0175">Coiled coil</keyword>
<gene>
    <name evidence="3" type="ORF">EW026_g1695</name>
</gene>
<reference evidence="3 4" key="1">
    <citation type="submission" date="2019-02" db="EMBL/GenBank/DDBJ databases">
        <title>Genome sequencing of the rare red list fungi Phlebia centrifuga.</title>
        <authorList>
            <person name="Buettner E."/>
            <person name="Kellner H."/>
        </authorList>
    </citation>
    <scope>NUCLEOTIDE SEQUENCE [LARGE SCALE GENOMIC DNA]</scope>
    <source>
        <strain evidence="3 4">DSM 108282</strain>
    </source>
</reference>
<feature type="region of interest" description="Disordered" evidence="2">
    <location>
        <begin position="389"/>
        <end position="585"/>
    </location>
</feature>
<feature type="region of interest" description="Disordered" evidence="2">
    <location>
        <begin position="303"/>
        <end position="327"/>
    </location>
</feature>
<comment type="caution">
    <text evidence="3">The sequence shown here is derived from an EMBL/GenBank/DDBJ whole genome shotgun (WGS) entry which is preliminary data.</text>
</comment>
<name>A0A4S4KR29_9APHY</name>
<dbReference type="EMBL" id="SGPJ01000037">
    <property type="protein sequence ID" value="THH00884.1"/>
    <property type="molecule type" value="Genomic_DNA"/>
</dbReference>
<feature type="region of interest" description="Disordered" evidence="2">
    <location>
        <begin position="1"/>
        <end position="52"/>
    </location>
</feature>
<evidence type="ECO:0000313" key="3">
    <source>
        <dbReference type="EMBL" id="THH00884.1"/>
    </source>
</evidence>
<protein>
    <submittedName>
        <fullName evidence="3">Uncharacterized protein</fullName>
    </submittedName>
</protein>
<feature type="compositionally biased region" description="Basic and acidic residues" evidence="2">
    <location>
        <begin position="463"/>
        <end position="564"/>
    </location>
</feature>
<evidence type="ECO:0000313" key="4">
    <source>
        <dbReference type="Proteomes" id="UP000309038"/>
    </source>
</evidence>
<proteinExistence type="predicted"/>
<sequence>MSDSPATPTIRLVPGAPPPPASKTQKKKRKTTKKQSGQPEEQVVVPDAHTSALIEHAPSVDDIKEGTVAPELVAQPSESARDLSPGPDELLSPIVDMLNKRLKATNKKILRIQSYSTTPAEKLNDDQRRTLKTLPVLEGVQKELEEVRKVIEIHEAELAQELISKRVEAARAEEQRIQDSLNAAEIAHKQRTANLLSFLELHSALTNGNPAAIALNLLESEAVAIVTAAEALIDASIGKKDEVLRGLLSGEGELHNVPYSRFMDITELFLDPPRPASPVDEDVDEEEEEEETVIVDFISSEVPTEGVPGPAVGGLPPTAGPTNGGFTFVQEDELETTEPEPDQSQWVDQVEEHSTEVEVLETVTEINVNGHTFVEDSVVVTTTTEIPASASDPASLNWADEDDEGLPSIDSLHDKFGSSSTGTPAAEAEPLPVTPTASNGPAHQDDDGFQAATRGRGRGRGGFRGERSFRGGPRGGERGGYRGGERGGFRGGERGEFRGGERGGYRGGERGGYRGGERGGFRGGERGGYRGDERGGRGGFRGGDRGSFRGRSDGEWRGGEGEHRGRGRGRGGFREERGGAPPTAA</sequence>
<organism evidence="3 4">
    <name type="scientific">Hermanssonia centrifuga</name>
    <dbReference type="NCBI Taxonomy" id="98765"/>
    <lineage>
        <taxon>Eukaryota</taxon>
        <taxon>Fungi</taxon>
        <taxon>Dikarya</taxon>
        <taxon>Basidiomycota</taxon>
        <taxon>Agaricomycotina</taxon>
        <taxon>Agaricomycetes</taxon>
        <taxon>Polyporales</taxon>
        <taxon>Meruliaceae</taxon>
        <taxon>Hermanssonia</taxon>
    </lineage>
</organism>
<evidence type="ECO:0000256" key="2">
    <source>
        <dbReference type="SAM" id="MobiDB-lite"/>
    </source>
</evidence>